<dbReference type="SUPFAM" id="SSF56112">
    <property type="entry name" value="Protein kinase-like (PK-like)"/>
    <property type="match status" value="1"/>
</dbReference>
<name>I7MGM8_TETTS</name>
<dbReference type="InterPro" id="IPR053235">
    <property type="entry name" value="Ser_Thr_kinase"/>
</dbReference>
<keyword evidence="2 3" id="KW-0067">ATP-binding</keyword>
<dbReference type="GO" id="GO:0004674">
    <property type="term" value="F:protein serine/threonine kinase activity"/>
    <property type="evidence" value="ECO:0007669"/>
    <property type="project" value="UniProtKB-KW"/>
</dbReference>
<dbReference type="KEGG" id="tet:TTHERM_00471120"/>
<dbReference type="RefSeq" id="XP_001033002.3">
    <property type="nucleotide sequence ID" value="XM_001033002.3"/>
</dbReference>
<dbReference type="InterPro" id="IPR000719">
    <property type="entry name" value="Prot_kinase_dom"/>
</dbReference>
<keyword evidence="4" id="KW-0723">Serine/threonine-protein kinase</keyword>
<dbReference type="InParanoid" id="I7MGM8"/>
<evidence type="ECO:0000256" key="2">
    <source>
        <dbReference type="ARBA" id="ARBA00022840"/>
    </source>
</evidence>
<dbReference type="PROSITE" id="PS50011">
    <property type="entry name" value="PROTEIN_KINASE_DOM"/>
    <property type="match status" value="1"/>
</dbReference>
<comment type="similarity">
    <text evidence="4">Belongs to the protein kinase superfamily.</text>
</comment>
<accession>I7MGM8</accession>
<dbReference type="GO" id="GO:0005737">
    <property type="term" value="C:cytoplasm"/>
    <property type="evidence" value="ECO:0007669"/>
    <property type="project" value="TreeGrafter"/>
</dbReference>
<dbReference type="SMART" id="SM00220">
    <property type="entry name" value="S_TKc"/>
    <property type="match status" value="1"/>
</dbReference>
<dbReference type="Pfam" id="PF00069">
    <property type="entry name" value="Pkinase"/>
    <property type="match status" value="1"/>
</dbReference>
<dbReference type="Proteomes" id="UP000009168">
    <property type="component" value="Unassembled WGS sequence"/>
</dbReference>
<dbReference type="PANTHER" id="PTHR24361">
    <property type="entry name" value="MITOGEN-ACTIVATED KINASE KINASE KINASE"/>
    <property type="match status" value="1"/>
</dbReference>
<keyword evidence="7" id="KW-1185">Reference proteome</keyword>
<dbReference type="AlphaFoldDB" id="I7MGM8"/>
<dbReference type="EMBL" id="GG662622">
    <property type="protein sequence ID" value="EAR85339.3"/>
    <property type="molecule type" value="Genomic_DNA"/>
</dbReference>
<evidence type="ECO:0000256" key="3">
    <source>
        <dbReference type="PROSITE-ProRule" id="PRU10141"/>
    </source>
</evidence>
<dbReference type="CDD" id="cd14008">
    <property type="entry name" value="STKc_LKB1_CaMKK"/>
    <property type="match status" value="1"/>
</dbReference>
<dbReference type="PROSITE" id="PS00108">
    <property type="entry name" value="PROTEIN_KINASE_ST"/>
    <property type="match status" value="1"/>
</dbReference>
<evidence type="ECO:0000256" key="4">
    <source>
        <dbReference type="RuleBase" id="RU000304"/>
    </source>
</evidence>
<evidence type="ECO:0000256" key="1">
    <source>
        <dbReference type="ARBA" id="ARBA00022741"/>
    </source>
</evidence>
<protein>
    <submittedName>
        <fullName evidence="6">Serine/Threonine kinase domain protein</fullName>
    </submittedName>
</protein>
<feature type="binding site" evidence="3">
    <location>
        <position position="90"/>
    </location>
    <ligand>
        <name>ATP</name>
        <dbReference type="ChEBI" id="CHEBI:30616"/>
    </ligand>
</feature>
<dbReference type="InterPro" id="IPR017441">
    <property type="entry name" value="Protein_kinase_ATP_BS"/>
</dbReference>
<dbReference type="eggNOG" id="KOG0585">
    <property type="taxonomic scope" value="Eukaryota"/>
</dbReference>
<evidence type="ECO:0000313" key="6">
    <source>
        <dbReference type="EMBL" id="EAR85339.3"/>
    </source>
</evidence>
<dbReference type="FunCoup" id="I7MGM8">
    <property type="interactions" value="1"/>
</dbReference>
<keyword evidence="6" id="KW-0808">Transferase</keyword>
<gene>
    <name evidence="6" type="ORF">TTHERM_00471120</name>
</gene>
<evidence type="ECO:0000259" key="5">
    <source>
        <dbReference type="PROSITE" id="PS50011"/>
    </source>
</evidence>
<dbReference type="InterPro" id="IPR008271">
    <property type="entry name" value="Ser/Thr_kinase_AS"/>
</dbReference>
<feature type="domain" description="Protein kinase" evidence="5">
    <location>
        <begin position="61"/>
        <end position="344"/>
    </location>
</feature>
<dbReference type="PROSITE" id="PS00107">
    <property type="entry name" value="PROTEIN_KINASE_ATP"/>
    <property type="match status" value="1"/>
</dbReference>
<dbReference type="Gene3D" id="1.10.510.10">
    <property type="entry name" value="Transferase(Phosphotransferase) domain 1"/>
    <property type="match status" value="1"/>
</dbReference>
<dbReference type="OrthoDB" id="68483at2759"/>
<dbReference type="InterPro" id="IPR011009">
    <property type="entry name" value="Kinase-like_dom_sf"/>
</dbReference>
<organism evidence="6 7">
    <name type="scientific">Tetrahymena thermophila (strain SB210)</name>
    <dbReference type="NCBI Taxonomy" id="312017"/>
    <lineage>
        <taxon>Eukaryota</taxon>
        <taxon>Sar</taxon>
        <taxon>Alveolata</taxon>
        <taxon>Ciliophora</taxon>
        <taxon>Intramacronucleata</taxon>
        <taxon>Oligohymenophorea</taxon>
        <taxon>Hymenostomatida</taxon>
        <taxon>Tetrahymenina</taxon>
        <taxon>Tetrahymenidae</taxon>
        <taxon>Tetrahymena</taxon>
    </lineage>
</organism>
<keyword evidence="1 3" id="KW-0547">Nucleotide-binding</keyword>
<sequence length="350" mass="41091">MDTHQLEKELNEKLNLKDQGNTNLEQQKNQPQQNHIIREIKDEEIVIERDPQTNAKIISGFQICKEIGKGSWSQVKLCIEKSTGKKLALKKFHKNILKKKTKMTKDELGNVYYKSQWENVETEIELMKKFNHPNVTMIDSIIYHDSQSKLYLIIDYCEYGDVLKWDEKTLKFSHLQIPQAGSIDYLQKIMLESCLALQYLHQQNIIHRDIKPQNILLTHELKIKLCDFGLAVKLSSDNHRIKGTEGTYHFMAPESLSDSNQKNGYDGKKADIWSLGVTFYCMVYLKLPFYHDNLMELFEMIQNKEPKYDKKMQTHDLLDLLQKILVKDPSKRLGLNEIINHSFFKNPQKM</sequence>
<proteinExistence type="inferred from homology"/>
<reference evidence="7" key="1">
    <citation type="journal article" date="2006" name="PLoS Biol.">
        <title>Macronuclear genome sequence of the ciliate Tetrahymena thermophila, a model eukaryote.</title>
        <authorList>
            <person name="Eisen J.A."/>
            <person name="Coyne R.S."/>
            <person name="Wu M."/>
            <person name="Wu D."/>
            <person name="Thiagarajan M."/>
            <person name="Wortman J.R."/>
            <person name="Badger J.H."/>
            <person name="Ren Q."/>
            <person name="Amedeo P."/>
            <person name="Jones K.M."/>
            <person name="Tallon L.J."/>
            <person name="Delcher A.L."/>
            <person name="Salzberg S.L."/>
            <person name="Silva J.C."/>
            <person name="Haas B.J."/>
            <person name="Majoros W.H."/>
            <person name="Farzad M."/>
            <person name="Carlton J.M."/>
            <person name="Smith R.K. Jr."/>
            <person name="Garg J."/>
            <person name="Pearlman R.E."/>
            <person name="Karrer K.M."/>
            <person name="Sun L."/>
            <person name="Manning G."/>
            <person name="Elde N.C."/>
            <person name="Turkewitz A.P."/>
            <person name="Asai D.J."/>
            <person name="Wilkes D.E."/>
            <person name="Wang Y."/>
            <person name="Cai H."/>
            <person name="Collins K."/>
            <person name="Stewart B.A."/>
            <person name="Lee S.R."/>
            <person name="Wilamowska K."/>
            <person name="Weinberg Z."/>
            <person name="Ruzzo W.L."/>
            <person name="Wloga D."/>
            <person name="Gaertig J."/>
            <person name="Frankel J."/>
            <person name="Tsao C.-C."/>
            <person name="Gorovsky M.A."/>
            <person name="Keeling P.J."/>
            <person name="Waller R.F."/>
            <person name="Patron N.J."/>
            <person name="Cherry J.M."/>
            <person name="Stover N.A."/>
            <person name="Krieger C.J."/>
            <person name="del Toro C."/>
            <person name="Ryder H.F."/>
            <person name="Williamson S.C."/>
            <person name="Barbeau R.A."/>
            <person name="Hamilton E.P."/>
            <person name="Orias E."/>
        </authorList>
    </citation>
    <scope>NUCLEOTIDE SEQUENCE [LARGE SCALE GENOMIC DNA]</scope>
    <source>
        <strain evidence="7">SB210</strain>
    </source>
</reference>
<dbReference type="GO" id="GO:0005524">
    <property type="term" value="F:ATP binding"/>
    <property type="evidence" value="ECO:0007669"/>
    <property type="project" value="UniProtKB-UniRule"/>
</dbReference>
<keyword evidence="6" id="KW-0418">Kinase</keyword>
<evidence type="ECO:0000313" key="7">
    <source>
        <dbReference type="Proteomes" id="UP000009168"/>
    </source>
</evidence>
<dbReference type="GeneID" id="7840966"/>